<keyword evidence="3" id="KW-1185">Reference proteome</keyword>
<evidence type="ECO:0000256" key="1">
    <source>
        <dbReference type="SAM" id="Phobius"/>
    </source>
</evidence>
<feature type="transmembrane region" description="Helical" evidence="1">
    <location>
        <begin position="21"/>
        <end position="48"/>
    </location>
</feature>
<dbReference type="WBParaSite" id="NBR_0001680501-mRNA-1">
    <property type="protein sequence ID" value="NBR_0001680501-mRNA-1"/>
    <property type="gene ID" value="NBR_0001680501"/>
</dbReference>
<feature type="transmembrane region" description="Helical" evidence="1">
    <location>
        <begin position="125"/>
        <end position="150"/>
    </location>
</feature>
<protein>
    <submittedName>
        <fullName evidence="4">G_PROTEIN_RECEP_F1_2 domain-containing protein</fullName>
    </submittedName>
</protein>
<proteinExistence type="predicted"/>
<reference evidence="4" key="1">
    <citation type="submission" date="2017-02" db="UniProtKB">
        <authorList>
            <consortium name="WormBaseParasite"/>
        </authorList>
    </citation>
    <scope>IDENTIFICATION</scope>
</reference>
<dbReference type="AlphaFoldDB" id="A0A0N4YIQ5"/>
<dbReference type="EMBL" id="UYSL01022406">
    <property type="protein sequence ID" value="VDL80401.1"/>
    <property type="molecule type" value="Genomic_DNA"/>
</dbReference>
<sequence length="164" mass="18510">MATEPKGESIADAFPDIRINMIVYIIEGCVILIANIPLVLIILFLQRLRERKEFLFIAGLSLGDLVYTVGHMLASTRRLIAIDSRVPFLGSAVLTGLNYFLVVRYDPNELVLSLCFDQIYPGLEIVVMLHRCGCVVLSVFVYIVVIALLYKVSVTLIKNCFRWE</sequence>
<dbReference type="Proteomes" id="UP000271162">
    <property type="component" value="Unassembled WGS sequence"/>
</dbReference>
<organism evidence="4">
    <name type="scientific">Nippostrongylus brasiliensis</name>
    <name type="common">Rat hookworm</name>
    <dbReference type="NCBI Taxonomy" id="27835"/>
    <lineage>
        <taxon>Eukaryota</taxon>
        <taxon>Metazoa</taxon>
        <taxon>Ecdysozoa</taxon>
        <taxon>Nematoda</taxon>
        <taxon>Chromadorea</taxon>
        <taxon>Rhabditida</taxon>
        <taxon>Rhabditina</taxon>
        <taxon>Rhabditomorpha</taxon>
        <taxon>Strongyloidea</taxon>
        <taxon>Heligmosomidae</taxon>
        <taxon>Nippostrongylus</taxon>
    </lineage>
</organism>
<dbReference type="SUPFAM" id="SSF81321">
    <property type="entry name" value="Family A G protein-coupled receptor-like"/>
    <property type="match status" value="1"/>
</dbReference>
<keyword evidence="1" id="KW-0812">Transmembrane</keyword>
<keyword evidence="1" id="KW-1133">Transmembrane helix</keyword>
<feature type="transmembrane region" description="Helical" evidence="1">
    <location>
        <begin position="86"/>
        <end position="105"/>
    </location>
</feature>
<feature type="transmembrane region" description="Helical" evidence="1">
    <location>
        <begin position="54"/>
        <end position="74"/>
    </location>
</feature>
<evidence type="ECO:0000313" key="2">
    <source>
        <dbReference type="EMBL" id="VDL80401.1"/>
    </source>
</evidence>
<reference evidence="2 3" key="2">
    <citation type="submission" date="2018-11" db="EMBL/GenBank/DDBJ databases">
        <authorList>
            <consortium name="Pathogen Informatics"/>
        </authorList>
    </citation>
    <scope>NUCLEOTIDE SEQUENCE [LARGE SCALE GENOMIC DNA]</scope>
</reference>
<keyword evidence="1" id="KW-0472">Membrane</keyword>
<name>A0A0N4YIQ5_NIPBR</name>
<accession>A0A0N4YIQ5</accession>
<evidence type="ECO:0000313" key="4">
    <source>
        <dbReference type="WBParaSite" id="NBR_0001680501-mRNA-1"/>
    </source>
</evidence>
<evidence type="ECO:0000313" key="3">
    <source>
        <dbReference type="Proteomes" id="UP000271162"/>
    </source>
</evidence>
<gene>
    <name evidence="2" type="ORF">NBR_LOCUS16806</name>
</gene>